<evidence type="ECO:0000313" key="3">
    <source>
        <dbReference type="Proteomes" id="UP000092583"/>
    </source>
</evidence>
<sequence length="426" mass="47789">MNLLTSSFEEYRAHIHEHDVAYYPEDNDLNARVRDTIKTLRYHRSYEIQHVSELSSDGRIGQAINEANQKSTTDNYSIQRYGNCGCTELVHSLPQDTKALKDARKYLGSFTCGTGANFPLSRVTLYSPSTDELTSTLRTLVLDESQRAVDVRNYDDMEKDENRDIGISDDILGGIESQDPTINIASDKANDITLYEVASHVLPIYGHSDCSAVTGRYDPCGCHLITTVAQEAPRSSRDDKPTRFWKKAVLLGIDPTCPMKNDQLGAGHEDILKQTWSVSSCQSAIKVIYRSLLSQVPDPDQGHIHLHGKHIDQQEYERLTRAQRWGTSDSDGLLQVPPRTHRSHSGSSRRSLSSSRNRRPRSGTPSYERDETVTSNVLQGDIEEAHPGEMVLRGVIPTDQGEELNSRFENEAGCSMNILQRSMCVY</sequence>
<accession>A0A1B9IPT1</accession>
<keyword evidence="3" id="KW-1185">Reference proteome</keyword>
<evidence type="ECO:0000256" key="1">
    <source>
        <dbReference type="SAM" id="MobiDB-lite"/>
    </source>
</evidence>
<proteinExistence type="predicted"/>
<dbReference type="AlphaFoldDB" id="A0A1B9IPT1"/>
<gene>
    <name evidence="2" type="ORF">L486_05035</name>
</gene>
<reference evidence="2 3" key="1">
    <citation type="submission" date="2013-07" db="EMBL/GenBank/DDBJ databases">
        <title>The Genome Sequence of Kwoniella mangroviensis CBS10435.</title>
        <authorList>
            <consortium name="The Broad Institute Genome Sequencing Platform"/>
            <person name="Cuomo C."/>
            <person name="Litvintseva A."/>
            <person name="Chen Y."/>
            <person name="Heitman J."/>
            <person name="Sun S."/>
            <person name="Springer D."/>
            <person name="Dromer F."/>
            <person name="Young S.K."/>
            <person name="Zeng Q."/>
            <person name="Gargeya S."/>
            <person name="Fitzgerald M."/>
            <person name="Abouelleil A."/>
            <person name="Alvarado L."/>
            <person name="Berlin A.M."/>
            <person name="Chapman S.B."/>
            <person name="Dewar J."/>
            <person name="Goldberg J."/>
            <person name="Griggs A."/>
            <person name="Gujja S."/>
            <person name="Hansen M."/>
            <person name="Howarth C."/>
            <person name="Imamovic A."/>
            <person name="Larimer J."/>
            <person name="McCowan C."/>
            <person name="Murphy C."/>
            <person name="Pearson M."/>
            <person name="Priest M."/>
            <person name="Roberts A."/>
            <person name="Saif S."/>
            <person name="Shea T."/>
            <person name="Sykes S."/>
            <person name="Wortman J."/>
            <person name="Nusbaum C."/>
            <person name="Birren B."/>
        </authorList>
    </citation>
    <scope>NUCLEOTIDE SEQUENCE [LARGE SCALE GENOMIC DNA]</scope>
    <source>
        <strain evidence="2 3">CBS 10435</strain>
    </source>
</reference>
<reference evidence="3" key="2">
    <citation type="submission" date="2013-12" db="EMBL/GenBank/DDBJ databases">
        <title>Evolution of pathogenesis and genome organization in the Tremellales.</title>
        <authorList>
            <person name="Cuomo C."/>
            <person name="Litvintseva A."/>
            <person name="Heitman J."/>
            <person name="Chen Y."/>
            <person name="Sun S."/>
            <person name="Springer D."/>
            <person name="Dromer F."/>
            <person name="Young S."/>
            <person name="Zeng Q."/>
            <person name="Chapman S."/>
            <person name="Gujja S."/>
            <person name="Saif S."/>
            <person name="Birren B."/>
        </authorList>
    </citation>
    <scope>NUCLEOTIDE SEQUENCE [LARGE SCALE GENOMIC DNA]</scope>
    <source>
        <strain evidence="3">CBS 10435</strain>
    </source>
</reference>
<organism evidence="2 3">
    <name type="scientific">Kwoniella mangroviensis CBS 10435</name>
    <dbReference type="NCBI Taxonomy" id="1331196"/>
    <lineage>
        <taxon>Eukaryota</taxon>
        <taxon>Fungi</taxon>
        <taxon>Dikarya</taxon>
        <taxon>Basidiomycota</taxon>
        <taxon>Agaricomycotina</taxon>
        <taxon>Tremellomycetes</taxon>
        <taxon>Tremellales</taxon>
        <taxon>Cryptococcaceae</taxon>
        <taxon>Kwoniella</taxon>
    </lineage>
</organism>
<name>A0A1B9IPT1_9TREE</name>
<evidence type="ECO:0000313" key="2">
    <source>
        <dbReference type="EMBL" id="OCF57576.1"/>
    </source>
</evidence>
<dbReference type="Proteomes" id="UP000092583">
    <property type="component" value="Unassembled WGS sequence"/>
</dbReference>
<dbReference type="EMBL" id="KI669463">
    <property type="protein sequence ID" value="OCF57576.1"/>
    <property type="molecule type" value="Genomic_DNA"/>
</dbReference>
<feature type="region of interest" description="Disordered" evidence="1">
    <location>
        <begin position="327"/>
        <end position="389"/>
    </location>
</feature>
<feature type="compositionally biased region" description="Low complexity" evidence="1">
    <location>
        <begin position="345"/>
        <end position="355"/>
    </location>
</feature>
<protein>
    <submittedName>
        <fullName evidence="2">Uncharacterized protein</fullName>
    </submittedName>
</protein>